<dbReference type="STRING" id="1055526.BKIR_c107_7002"/>
<dbReference type="Proteomes" id="UP000003511">
    <property type="component" value="Unassembled WGS sequence"/>
</dbReference>
<evidence type="ECO:0000256" key="1">
    <source>
        <dbReference type="SAM" id="MobiDB-lite"/>
    </source>
</evidence>
<reference evidence="3 4" key="2">
    <citation type="submission" date="2011-10" db="EMBL/GenBank/DDBJ databases">
        <title>Draft genome sequence of Candidatus Burkholderia kirkii.</title>
        <authorList>
            <person name="Carlier A.L."/>
            <person name="Eberl L."/>
        </authorList>
    </citation>
    <scope>NUCLEOTIDE SEQUENCE [LARGE SCALE GENOMIC DNA]</scope>
    <source>
        <strain evidence="3 4">UZHbot1</strain>
    </source>
</reference>
<keyword evidence="4" id="KW-1185">Reference proteome</keyword>
<dbReference type="InterPro" id="IPR010982">
    <property type="entry name" value="Lambda_DNA-bd_dom_sf"/>
</dbReference>
<reference evidence="3 4" key="1">
    <citation type="submission" date="2011-09" db="EMBL/GenBank/DDBJ databases">
        <authorList>
            <person name="Carlier A."/>
        </authorList>
    </citation>
    <scope>NUCLEOTIDE SEQUENCE [LARGE SCALE GENOMIC DNA]</scope>
    <source>
        <strain evidence="3 4">UZHbot1</strain>
    </source>
</reference>
<dbReference type="EMBL" id="CAFE01000011">
    <property type="protein sequence ID" value="CCV01585.1"/>
    <property type="molecule type" value="Genomic_DNA"/>
</dbReference>
<dbReference type="BioCyc" id="CBUR1055526:G10QW-262-MONOMER"/>
<evidence type="ECO:0000259" key="2">
    <source>
        <dbReference type="PROSITE" id="PS50943"/>
    </source>
</evidence>
<dbReference type="GO" id="GO:0003677">
    <property type="term" value="F:DNA binding"/>
    <property type="evidence" value="ECO:0007669"/>
    <property type="project" value="InterPro"/>
</dbReference>
<sequence>MTKHELSEKAGISISFLSDLTNGKANPSLKIMEAIAEALSVPLTLHTLDDIAGGKSTQGLPPGYERVFAVYCLNIRRSLSRNGASKRKRSCAGIDSTRREGRV</sequence>
<feature type="region of interest" description="Disordered" evidence="1">
    <location>
        <begin position="81"/>
        <end position="103"/>
    </location>
</feature>
<accession>M5ET63</accession>
<dbReference type="Gene3D" id="1.10.260.40">
    <property type="entry name" value="lambda repressor-like DNA-binding domains"/>
    <property type="match status" value="1"/>
</dbReference>
<feature type="domain" description="HTH cro/C1-type" evidence="2">
    <location>
        <begin position="1"/>
        <end position="48"/>
    </location>
</feature>
<dbReference type="InterPro" id="IPR001387">
    <property type="entry name" value="Cro/C1-type_HTH"/>
</dbReference>
<comment type="caution">
    <text evidence="3">The sequence shown here is derived from an EMBL/GenBank/DDBJ whole genome shotgun (WGS) entry which is preliminary data.</text>
</comment>
<evidence type="ECO:0000313" key="3">
    <source>
        <dbReference type="EMBL" id="CCV01585.1"/>
    </source>
</evidence>
<proteinExistence type="predicted"/>
<organism evidence="3 4">
    <name type="scientific">Candidatus Paraburkholderia kirkii UZHbot1</name>
    <dbReference type="NCBI Taxonomy" id="1055526"/>
    <lineage>
        <taxon>Bacteria</taxon>
        <taxon>Pseudomonadati</taxon>
        <taxon>Pseudomonadota</taxon>
        <taxon>Betaproteobacteria</taxon>
        <taxon>Burkholderiales</taxon>
        <taxon>Burkholderiaceae</taxon>
        <taxon>Paraburkholderia</taxon>
    </lineage>
</organism>
<name>M5ET63_9BURK</name>
<dbReference type="AlphaFoldDB" id="M5ET63"/>
<evidence type="ECO:0000313" key="4">
    <source>
        <dbReference type="Proteomes" id="UP000003511"/>
    </source>
</evidence>
<dbReference type="HOGENOM" id="CLU_2258567_0_0_4"/>
<dbReference type="PROSITE" id="PS50943">
    <property type="entry name" value="HTH_CROC1"/>
    <property type="match status" value="1"/>
</dbReference>
<dbReference type="SUPFAM" id="SSF47413">
    <property type="entry name" value="lambda repressor-like DNA-binding domains"/>
    <property type="match status" value="1"/>
</dbReference>
<dbReference type="CDD" id="cd00093">
    <property type="entry name" value="HTH_XRE"/>
    <property type="match status" value="1"/>
</dbReference>
<gene>
    <name evidence="3" type="ORF">BKIR_c107_7002</name>
</gene>
<dbReference type="Pfam" id="PF01381">
    <property type="entry name" value="HTH_3"/>
    <property type="match status" value="1"/>
</dbReference>
<protein>
    <submittedName>
        <fullName evidence="3">WGS project CAFE00000000 data, contig bkir_c107</fullName>
    </submittedName>
</protein>